<dbReference type="Pfam" id="PF05872">
    <property type="entry name" value="HerA_C"/>
    <property type="match status" value="1"/>
</dbReference>
<dbReference type="GO" id="GO:0005524">
    <property type="term" value="F:ATP binding"/>
    <property type="evidence" value="ECO:0007669"/>
    <property type="project" value="UniProtKB-KW"/>
</dbReference>
<evidence type="ECO:0000256" key="4">
    <source>
        <dbReference type="ARBA" id="ARBA00022806"/>
    </source>
</evidence>
<evidence type="ECO:0000259" key="12">
    <source>
        <dbReference type="Pfam" id="PF05872"/>
    </source>
</evidence>
<dbReference type="KEGG" id="meme:HYG87_00295"/>
<evidence type="ECO:0000256" key="10">
    <source>
        <dbReference type="ARBA" id="ARBA00048988"/>
    </source>
</evidence>
<comment type="catalytic activity">
    <reaction evidence="9">
        <text>ATP + H2O = ADP + phosphate + H(+)</text>
        <dbReference type="Rhea" id="RHEA:13065"/>
        <dbReference type="ChEBI" id="CHEBI:15377"/>
        <dbReference type="ChEBI" id="CHEBI:15378"/>
        <dbReference type="ChEBI" id="CHEBI:30616"/>
        <dbReference type="ChEBI" id="CHEBI:43474"/>
        <dbReference type="ChEBI" id="CHEBI:456216"/>
        <dbReference type="EC" id="5.6.2.3"/>
    </reaction>
</comment>
<keyword evidence="4" id="KW-0347">Helicase</keyword>
<comment type="catalytic activity">
    <reaction evidence="8">
        <text>Couples ATP hydrolysis with the unwinding of duplex DNA by translocating in the 3'-5' direction.</text>
        <dbReference type="EC" id="5.6.2.4"/>
    </reaction>
</comment>
<dbReference type="EMBL" id="CP058560">
    <property type="protein sequence ID" value="QUH22313.1"/>
    <property type="molecule type" value="Genomic_DNA"/>
</dbReference>
<evidence type="ECO:0000256" key="5">
    <source>
        <dbReference type="ARBA" id="ARBA00022840"/>
    </source>
</evidence>
<evidence type="ECO:0000256" key="7">
    <source>
        <dbReference type="ARBA" id="ARBA00023235"/>
    </source>
</evidence>
<dbReference type="InterPro" id="IPR018538">
    <property type="entry name" value="HerA_barrel_dom"/>
</dbReference>
<evidence type="ECO:0000256" key="8">
    <source>
        <dbReference type="ARBA" id="ARBA00034617"/>
    </source>
</evidence>
<dbReference type="InterPro" id="IPR027417">
    <property type="entry name" value="P-loop_NTPase"/>
</dbReference>
<evidence type="ECO:0000313" key="14">
    <source>
        <dbReference type="EMBL" id="QUH22313.1"/>
    </source>
</evidence>
<dbReference type="Proteomes" id="UP000681041">
    <property type="component" value="Chromosome"/>
</dbReference>
<protein>
    <submittedName>
        <fullName evidence="14">ATP-binding protein</fullName>
    </submittedName>
</protein>
<dbReference type="PANTHER" id="PTHR42957">
    <property type="entry name" value="HELICASE MJ1565-RELATED"/>
    <property type="match status" value="1"/>
</dbReference>
<dbReference type="AlphaFoldDB" id="A0A8T8K5B8"/>
<feature type="domain" description="Helicase HerA-like C-terminal" evidence="12">
    <location>
        <begin position="358"/>
        <end position="464"/>
    </location>
</feature>
<dbReference type="InterPro" id="IPR008571">
    <property type="entry name" value="HerA-like"/>
</dbReference>
<dbReference type="GO" id="GO:0043139">
    <property type="term" value="F:5'-3' DNA helicase activity"/>
    <property type="evidence" value="ECO:0007669"/>
    <property type="project" value="UniProtKB-EC"/>
</dbReference>
<name>A0A8T8K5B8_9EURY</name>
<dbReference type="RefSeq" id="WP_211533256.1">
    <property type="nucleotide sequence ID" value="NZ_CP058560.1"/>
</dbReference>
<dbReference type="InterPro" id="IPR033186">
    <property type="entry name" value="HerA_C"/>
</dbReference>
<dbReference type="GO" id="GO:0003677">
    <property type="term" value="F:DNA binding"/>
    <property type="evidence" value="ECO:0007669"/>
    <property type="project" value="UniProtKB-KW"/>
</dbReference>
<evidence type="ECO:0000256" key="9">
    <source>
        <dbReference type="ARBA" id="ARBA00048954"/>
    </source>
</evidence>
<proteinExistence type="inferred from homology"/>
<sequence length="510" mass="57221">MKKVIGRCVGETSLVQITFISKQMPQVGEYVCLKYDGKNVLGMIESLVRGSVSITSDIFDPSTIEKIRKIEGDDHYIRGSVGILGDLNHNLRIPRTPAPPGTEVLPASKSDLEKIFPRKNSLKLGSLISQEEVEVQVDLEKMFSRHLAIMAMTGAGKSNTVAVVIDGILKYNGCVVVFDMHSEYDIDFENGESKIIRPEINPLYMSFSEMKRLARIEGKAYLQERYFGEAYRMARKQAEEGVIPGNDFIQALRGILKGWASGQILFNNQDVSKEKQIVDVLNKIDDLERRYSSIINLSAGNILSRLEMGKANIIDMGSVDESAAEVIVSHILRNALQNNKKWLRSDPDEKMPLQHPVFFILEEAHILAPKNRNTQSKLWISRIAREGRKFGLGLCLVSQSPKSVDPDSLSQANNMIILRLVEPQDQRHVQTASENLSDDLLKQLPSLNIGEAVVLGLMTKIPALVKIDEHKNKKFGQDLAVIDIWGKTRQKKEETIKKQEENLKNLGGDY</sequence>
<comment type="similarity">
    <text evidence="1">Belongs to the HerA family.</text>
</comment>
<comment type="catalytic activity">
    <reaction evidence="10">
        <text>ATP + H2O = ADP + phosphate + H(+)</text>
        <dbReference type="Rhea" id="RHEA:13065"/>
        <dbReference type="ChEBI" id="CHEBI:15377"/>
        <dbReference type="ChEBI" id="CHEBI:15378"/>
        <dbReference type="ChEBI" id="CHEBI:30616"/>
        <dbReference type="ChEBI" id="CHEBI:43474"/>
        <dbReference type="ChEBI" id="CHEBI:456216"/>
        <dbReference type="EC" id="5.6.2.4"/>
    </reaction>
</comment>
<organism evidence="14 15">
    <name type="scientific">Methanobacterium alkalithermotolerans</name>
    <dbReference type="NCBI Taxonomy" id="2731220"/>
    <lineage>
        <taxon>Archaea</taxon>
        <taxon>Methanobacteriati</taxon>
        <taxon>Methanobacteriota</taxon>
        <taxon>Methanomada group</taxon>
        <taxon>Methanobacteria</taxon>
        <taxon>Methanobacteriales</taxon>
        <taxon>Methanobacteriaceae</taxon>
        <taxon>Methanobacterium</taxon>
    </lineage>
</organism>
<dbReference type="Gene3D" id="3.40.50.300">
    <property type="entry name" value="P-loop containing nucleotide triphosphate hydrolases"/>
    <property type="match status" value="2"/>
</dbReference>
<keyword evidence="7" id="KW-0413">Isomerase</keyword>
<dbReference type="GeneID" id="64819157"/>
<dbReference type="OrthoDB" id="107033at2157"/>
<evidence type="ECO:0000256" key="1">
    <source>
        <dbReference type="ARBA" id="ARBA00007816"/>
    </source>
</evidence>
<feature type="domain" description="Helicase HerA barrel" evidence="13">
    <location>
        <begin position="5"/>
        <end position="87"/>
    </location>
</feature>
<evidence type="ECO:0000259" key="11">
    <source>
        <dbReference type="Pfam" id="PF01935"/>
    </source>
</evidence>
<evidence type="ECO:0000256" key="6">
    <source>
        <dbReference type="ARBA" id="ARBA00023125"/>
    </source>
</evidence>
<dbReference type="SUPFAM" id="SSF52540">
    <property type="entry name" value="P-loop containing nucleoside triphosphate hydrolases"/>
    <property type="match status" value="1"/>
</dbReference>
<evidence type="ECO:0000256" key="3">
    <source>
        <dbReference type="ARBA" id="ARBA00022801"/>
    </source>
</evidence>
<gene>
    <name evidence="14" type="ORF">HYG87_00295</name>
</gene>
<accession>A0A8T8K5B8</accession>
<keyword evidence="15" id="KW-1185">Reference proteome</keyword>
<evidence type="ECO:0000256" key="2">
    <source>
        <dbReference type="ARBA" id="ARBA00022741"/>
    </source>
</evidence>
<keyword evidence="2" id="KW-0547">Nucleotide-binding</keyword>
<dbReference type="Pfam" id="PF01935">
    <property type="entry name" value="DUF87"/>
    <property type="match status" value="1"/>
</dbReference>
<dbReference type="PANTHER" id="PTHR42957:SF1">
    <property type="entry name" value="HELICASE MJ1565-RELATED"/>
    <property type="match status" value="1"/>
</dbReference>
<dbReference type="Pfam" id="PF09378">
    <property type="entry name" value="HAS-barrel"/>
    <property type="match status" value="1"/>
</dbReference>
<dbReference type="InterPro" id="IPR002789">
    <property type="entry name" value="HerA_central"/>
</dbReference>
<evidence type="ECO:0000259" key="13">
    <source>
        <dbReference type="Pfam" id="PF09378"/>
    </source>
</evidence>
<keyword evidence="5 14" id="KW-0067">ATP-binding</keyword>
<keyword evidence="3" id="KW-0378">Hydrolase</keyword>
<dbReference type="GO" id="GO:0043138">
    <property type="term" value="F:3'-5' DNA helicase activity"/>
    <property type="evidence" value="ECO:0007669"/>
    <property type="project" value="UniProtKB-EC"/>
</dbReference>
<dbReference type="GO" id="GO:0016787">
    <property type="term" value="F:hydrolase activity"/>
    <property type="evidence" value="ECO:0007669"/>
    <property type="project" value="UniProtKB-KW"/>
</dbReference>
<evidence type="ECO:0000313" key="15">
    <source>
        <dbReference type="Proteomes" id="UP000681041"/>
    </source>
</evidence>
<reference evidence="14" key="1">
    <citation type="submission" date="2020-07" db="EMBL/GenBank/DDBJ databases">
        <title>Methanobacterium. sp. MethCan genome.</title>
        <authorList>
            <person name="Postec A."/>
            <person name="Quemeneur M."/>
        </authorList>
    </citation>
    <scope>NUCLEOTIDE SEQUENCE</scope>
    <source>
        <strain evidence="14">MethCAN</strain>
    </source>
</reference>
<keyword evidence="6" id="KW-0238">DNA-binding</keyword>
<feature type="domain" description="Helicase HerA central" evidence="11">
    <location>
        <begin position="123"/>
        <end position="334"/>
    </location>
</feature>